<accession>A0A0L0C4Z3</accession>
<feature type="region of interest" description="Disordered" evidence="1">
    <location>
        <begin position="42"/>
        <end position="66"/>
    </location>
</feature>
<feature type="compositionally biased region" description="Basic and acidic residues" evidence="1">
    <location>
        <begin position="56"/>
        <end position="65"/>
    </location>
</feature>
<feature type="region of interest" description="Disordered" evidence="1">
    <location>
        <begin position="1"/>
        <end position="23"/>
    </location>
</feature>
<organism evidence="2 3">
    <name type="scientific">Lucilia cuprina</name>
    <name type="common">Green bottle fly</name>
    <name type="synonym">Australian sheep blowfly</name>
    <dbReference type="NCBI Taxonomy" id="7375"/>
    <lineage>
        <taxon>Eukaryota</taxon>
        <taxon>Metazoa</taxon>
        <taxon>Ecdysozoa</taxon>
        <taxon>Arthropoda</taxon>
        <taxon>Hexapoda</taxon>
        <taxon>Insecta</taxon>
        <taxon>Pterygota</taxon>
        <taxon>Neoptera</taxon>
        <taxon>Endopterygota</taxon>
        <taxon>Diptera</taxon>
        <taxon>Brachycera</taxon>
        <taxon>Muscomorpha</taxon>
        <taxon>Oestroidea</taxon>
        <taxon>Calliphoridae</taxon>
        <taxon>Luciliinae</taxon>
        <taxon>Lucilia</taxon>
    </lineage>
</organism>
<protein>
    <submittedName>
        <fullName evidence="2">Uncharacterized protein</fullName>
    </submittedName>
</protein>
<comment type="caution">
    <text evidence="2">The sequence shown here is derived from an EMBL/GenBank/DDBJ whole genome shotgun (WGS) entry which is preliminary data.</text>
</comment>
<dbReference type="AlphaFoldDB" id="A0A0L0C4Z3"/>
<name>A0A0L0C4Z3_LUCCU</name>
<gene>
    <name evidence="2" type="ORF">FF38_08589</name>
</gene>
<proteinExistence type="predicted"/>
<evidence type="ECO:0000313" key="3">
    <source>
        <dbReference type="Proteomes" id="UP000037069"/>
    </source>
</evidence>
<evidence type="ECO:0000313" key="2">
    <source>
        <dbReference type="EMBL" id="KNC26499.1"/>
    </source>
</evidence>
<keyword evidence="3" id="KW-1185">Reference proteome</keyword>
<reference evidence="2 3" key="1">
    <citation type="journal article" date="2015" name="Nat. Commun.">
        <title>Lucilia cuprina genome unlocks parasitic fly biology to underpin future interventions.</title>
        <authorList>
            <person name="Anstead C.A."/>
            <person name="Korhonen P.K."/>
            <person name="Young N.D."/>
            <person name="Hall R.S."/>
            <person name="Jex A.R."/>
            <person name="Murali S.C."/>
            <person name="Hughes D.S."/>
            <person name="Lee S.F."/>
            <person name="Perry T."/>
            <person name="Stroehlein A.J."/>
            <person name="Ansell B.R."/>
            <person name="Breugelmans B."/>
            <person name="Hofmann A."/>
            <person name="Qu J."/>
            <person name="Dugan S."/>
            <person name="Lee S.L."/>
            <person name="Chao H."/>
            <person name="Dinh H."/>
            <person name="Han Y."/>
            <person name="Doddapaneni H.V."/>
            <person name="Worley K.C."/>
            <person name="Muzny D.M."/>
            <person name="Ioannidis P."/>
            <person name="Waterhouse R.M."/>
            <person name="Zdobnov E.M."/>
            <person name="James P.J."/>
            <person name="Bagnall N.H."/>
            <person name="Kotze A.C."/>
            <person name="Gibbs R.A."/>
            <person name="Richards S."/>
            <person name="Batterham P."/>
            <person name="Gasser R.B."/>
        </authorList>
    </citation>
    <scope>NUCLEOTIDE SEQUENCE [LARGE SCALE GENOMIC DNA]</scope>
    <source>
        <strain evidence="2 3">LS</strain>
        <tissue evidence="2">Full body</tissue>
    </source>
</reference>
<sequence>MKILSNNDDDDDDDNRVADDEKDALNINSYKVLLNGPKKLETINQQQKNKKQPKSNQDKAKDTFSHHHIFPKCNNTKIERSSTLHAPGGPLESFGIDKKRLKNNEHDYDDNNNNDDDGMCSNVGFKELEETKVSNKWCKEDGPMSEYLREIM</sequence>
<dbReference type="EMBL" id="JRES01000984">
    <property type="protein sequence ID" value="KNC26499.1"/>
    <property type="molecule type" value="Genomic_DNA"/>
</dbReference>
<dbReference type="Proteomes" id="UP000037069">
    <property type="component" value="Unassembled WGS sequence"/>
</dbReference>
<evidence type="ECO:0000256" key="1">
    <source>
        <dbReference type="SAM" id="MobiDB-lite"/>
    </source>
</evidence>